<gene>
    <name evidence="1" type="ORF">SB48_HM08orf04638</name>
</gene>
<reference evidence="2" key="1">
    <citation type="submission" date="2015-01" db="EMBL/GenBank/DDBJ databases">
        <title>Comparative genome analysis of Bacillus coagulans HM-08, Clostridium butyricum HM-68, Bacillus subtilis HM-66 and Bacillus paralicheniformis BL-09.</title>
        <authorList>
            <person name="Zhang H."/>
        </authorList>
    </citation>
    <scope>NUCLEOTIDE SEQUENCE [LARGE SCALE GENOMIC DNA]</scope>
    <source>
        <strain evidence="2">HM-08</strain>
    </source>
</reference>
<evidence type="ECO:0000313" key="1">
    <source>
        <dbReference type="EMBL" id="AJO23699.1"/>
    </source>
</evidence>
<dbReference type="EMBL" id="CP010525">
    <property type="protein sequence ID" value="AJO23699.1"/>
    <property type="molecule type" value="Genomic_DNA"/>
</dbReference>
<proteinExistence type="predicted"/>
<protein>
    <submittedName>
        <fullName evidence="1">Uncharacterized protein</fullName>
    </submittedName>
</protein>
<evidence type="ECO:0000313" key="2">
    <source>
        <dbReference type="Proteomes" id="UP000032024"/>
    </source>
</evidence>
<organism evidence="1 2">
    <name type="scientific">Heyndrickxia coagulans</name>
    <name type="common">Weizmannia coagulans</name>
    <dbReference type="NCBI Taxonomy" id="1398"/>
    <lineage>
        <taxon>Bacteria</taxon>
        <taxon>Bacillati</taxon>
        <taxon>Bacillota</taxon>
        <taxon>Bacilli</taxon>
        <taxon>Bacillales</taxon>
        <taxon>Bacillaceae</taxon>
        <taxon>Heyndrickxia</taxon>
    </lineage>
</organism>
<sequence length="43" mass="5267">MINESPKNWMWGLKDGFLKFLKTAQKDFILLRVEYQKMMDDTR</sequence>
<name>A0AAN0WD14_HEYCO</name>
<keyword evidence="2" id="KW-1185">Reference proteome</keyword>
<dbReference type="AlphaFoldDB" id="A0AAN0WD14"/>
<dbReference type="Proteomes" id="UP000032024">
    <property type="component" value="Chromosome"/>
</dbReference>
<accession>A0AAN0WD14</accession>